<organism evidence="1 2">
    <name type="scientific">Hymenobacter busanensis</name>
    <dbReference type="NCBI Taxonomy" id="2607656"/>
    <lineage>
        <taxon>Bacteria</taxon>
        <taxon>Pseudomonadati</taxon>
        <taxon>Bacteroidota</taxon>
        <taxon>Cytophagia</taxon>
        <taxon>Cytophagales</taxon>
        <taxon>Hymenobacteraceae</taxon>
        <taxon>Hymenobacter</taxon>
    </lineage>
</organism>
<dbReference type="PANTHER" id="PTHR30383:SF5">
    <property type="entry name" value="SGNH HYDROLASE-TYPE ESTERASE DOMAIN-CONTAINING PROTEIN"/>
    <property type="match status" value="1"/>
</dbReference>
<dbReference type="InterPro" id="IPR051532">
    <property type="entry name" value="Ester_Hydrolysis_Enzymes"/>
</dbReference>
<evidence type="ECO:0000313" key="2">
    <source>
        <dbReference type="Proteomes" id="UP000326380"/>
    </source>
</evidence>
<dbReference type="EMBL" id="VTWU01000005">
    <property type="protein sequence ID" value="KAA9331420.1"/>
    <property type="molecule type" value="Genomic_DNA"/>
</dbReference>
<dbReference type="InterPro" id="IPR001087">
    <property type="entry name" value="GDSL"/>
</dbReference>
<sequence length="484" mass="50677">MNTSLKFVLPGCAVLGLALTGCQPELDETNSARGQADFSKYIAVGNSLTAGYSDGGLYREGQLNSYPNLLAQQFRTANGGEFKQPLFSEDQANGSGYLRLTTLDLATRAFTLGNVTNNLAVRGQNPTLYTKYTEPVQNLGVPGIRVADVLTPGYGSTAGNAYYERLLPTADALKPYATFVQERMAAENATFFTCWLGNNDVLGYATSGGVSPITSTATFTTNYTAIITALTANGARGVVATIPNVTDIPFFRTAGPAFRVKLETNPAAAGGPIPQFVATTGPLTNSPATRKVILTSDINNGGAIGTAAGRQLIPLTAQPYLALLGQRTGKAWRDLYAQARPSLGGASLGQFLLAQGVDTTAMFGLSAGNPLPTSLVLDDTEQAAVATATTAFNTAIRSQATAKNLGVADMNVFFTNIAANGINTSGINNTTGFISGNLFSLDGVHPTPRGYAVVANEFLRNINDKYGSNIPGVNASLYRGVLFP</sequence>
<accession>A0A7L4ZYM0</accession>
<dbReference type="Pfam" id="PF00657">
    <property type="entry name" value="Lipase_GDSL"/>
    <property type="match status" value="1"/>
</dbReference>
<dbReference type="PANTHER" id="PTHR30383">
    <property type="entry name" value="THIOESTERASE 1/PROTEASE 1/LYSOPHOSPHOLIPASE L1"/>
    <property type="match status" value="1"/>
</dbReference>
<reference evidence="1 2" key="1">
    <citation type="submission" date="2019-09" db="EMBL/GenBank/DDBJ databases">
        <title>Genome sequence of Hymenobacter sp. M3.</title>
        <authorList>
            <person name="Srinivasan S."/>
        </authorList>
    </citation>
    <scope>NUCLEOTIDE SEQUENCE [LARGE SCALE GENOMIC DNA]</scope>
    <source>
        <strain evidence="1 2">M3</strain>
    </source>
</reference>
<dbReference type="InterPro" id="IPR036514">
    <property type="entry name" value="SGNH_hydro_sf"/>
</dbReference>
<comment type="caution">
    <text evidence="1">The sequence shown here is derived from an EMBL/GenBank/DDBJ whole genome shotgun (WGS) entry which is preliminary data.</text>
</comment>
<dbReference type="RefSeq" id="WP_151079598.1">
    <property type="nucleotide sequence ID" value="NZ_CP047647.1"/>
</dbReference>
<dbReference type="GO" id="GO:0004622">
    <property type="term" value="F:phosphatidylcholine lysophospholipase activity"/>
    <property type="evidence" value="ECO:0007669"/>
    <property type="project" value="TreeGrafter"/>
</dbReference>
<dbReference type="SUPFAM" id="SSF52266">
    <property type="entry name" value="SGNH hydrolase"/>
    <property type="match status" value="2"/>
</dbReference>
<evidence type="ECO:0000313" key="1">
    <source>
        <dbReference type="EMBL" id="KAA9331420.1"/>
    </source>
</evidence>
<name>A0A7L4ZYM0_9BACT</name>
<keyword evidence="2" id="KW-1185">Reference proteome</keyword>
<proteinExistence type="predicted"/>
<protein>
    <submittedName>
        <fullName evidence="1">SGNH/GDSL hydrolase family protein</fullName>
    </submittedName>
</protein>
<dbReference type="PROSITE" id="PS51257">
    <property type="entry name" value="PROKAR_LIPOPROTEIN"/>
    <property type="match status" value="1"/>
</dbReference>
<gene>
    <name evidence="1" type="ORF">F0P96_14345</name>
</gene>
<keyword evidence="1" id="KW-0378">Hydrolase</keyword>
<dbReference type="Gene3D" id="3.40.50.1110">
    <property type="entry name" value="SGNH hydrolase"/>
    <property type="match status" value="2"/>
</dbReference>
<dbReference type="Proteomes" id="UP000326380">
    <property type="component" value="Unassembled WGS sequence"/>
</dbReference>
<dbReference type="AlphaFoldDB" id="A0A7L4ZYM0"/>